<evidence type="ECO:0000256" key="6">
    <source>
        <dbReference type="ARBA" id="ARBA00023316"/>
    </source>
</evidence>
<evidence type="ECO:0000256" key="5">
    <source>
        <dbReference type="ARBA" id="ARBA00022984"/>
    </source>
</evidence>
<dbReference type="Pfam" id="PF01471">
    <property type="entry name" value="PG_binding_1"/>
    <property type="match status" value="1"/>
</dbReference>
<evidence type="ECO:0000256" key="2">
    <source>
        <dbReference type="ARBA" id="ARBA00005992"/>
    </source>
</evidence>
<feature type="domain" description="L,D-TPase catalytic" evidence="9">
    <location>
        <begin position="204"/>
        <end position="337"/>
    </location>
</feature>
<evidence type="ECO:0000259" key="9">
    <source>
        <dbReference type="PROSITE" id="PS52029"/>
    </source>
</evidence>
<evidence type="ECO:0000256" key="3">
    <source>
        <dbReference type="ARBA" id="ARBA00022679"/>
    </source>
</evidence>
<evidence type="ECO:0000313" key="11">
    <source>
        <dbReference type="Proteomes" id="UP001169027"/>
    </source>
</evidence>
<dbReference type="RefSeq" id="WP_301811414.1">
    <property type="nucleotide sequence ID" value="NZ_JAUJZH010000012.1"/>
</dbReference>
<dbReference type="InterPro" id="IPR006311">
    <property type="entry name" value="TAT_signal"/>
</dbReference>
<gene>
    <name evidence="10" type="ORF">Q2T77_17785</name>
</gene>
<organism evidence="10 11">
    <name type="scientific">Variovorax ginsengisoli</name>
    <dbReference type="NCBI Taxonomy" id="363844"/>
    <lineage>
        <taxon>Bacteria</taxon>
        <taxon>Pseudomonadati</taxon>
        <taxon>Pseudomonadota</taxon>
        <taxon>Betaproteobacteria</taxon>
        <taxon>Burkholderiales</taxon>
        <taxon>Comamonadaceae</taxon>
        <taxon>Variovorax</taxon>
    </lineage>
</organism>
<evidence type="ECO:0000256" key="1">
    <source>
        <dbReference type="ARBA" id="ARBA00004752"/>
    </source>
</evidence>
<dbReference type="InterPro" id="IPR005490">
    <property type="entry name" value="LD_TPept_cat_dom"/>
</dbReference>
<keyword evidence="8" id="KW-0732">Signal</keyword>
<keyword evidence="4 7" id="KW-0133">Cell shape</keyword>
<comment type="caution">
    <text evidence="10">The sequence shown here is derived from an EMBL/GenBank/DDBJ whole genome shotgun (WGS) entry which is preliminary data.</text>
</comment>
<dbReference type="Pfam" id="PF03734">
    <property type="entry name" value="YkuD"/>
    <property type="match status" value="1"/>
</dbReference>
<dbReference type="PANTHER" id="PTHR30582:SF30">
    <property type="entry name" value="BLR4375 PROTEIN"/>
    <property type="match status" value="1"/>
</dbReference>
<accession>A0ABT8S5Q2</accession>
<dbReference type="PANTHER" id="PTHR30582">
    <property type="entry name" value="L,D-TRANSPEPTIDASE"/>
    <property type="match status" value="1"/>
</dbReference>
<dbReference type="InterPro" id="IPR036365">
    <property type="entry name" value="PGBD-like_sf"/>
</dbReference>
<feature type="active site" description="Proton donor/acceptor" evidence="7">
    <location>
        <position position="297"/>
    </location>
</feature>
<dbReference type="SUPFAM" id="SSF47090">
    <property type="entry name" value="PGBD-like"/>
    <property type="match status" value="1"/>
</dbReference>
<name>A0ABT8S5Q2_9BURK</name>
<evidence type="ECO:0000256" key="7">
    <source>
        <dbReference type="PROSITE-ProRule" id="PRU01373"/>
    </source>
</evidence>
<comment type="similarity">
    <text evidence="2">Belongs to the YkuD family.</text>
</comment>
<dbReference type="InterPro" id="IPR050979">
    <property type="entry name" value="LD-transpeptidase"/>
</dbReference>
<reference evidence="10" key="1">
    <citation type="submission" date="2023-06" db="EMBL/GenBank/DDBJ databases">
        <authorList>
            <person name="Jiang Y."/>
            <person name="Liu Q."/>
        </authorList>
    </citation>
    <scope>NUCLEOTIDE SEQUENCE</scope>
    <source>
        <strain evidence="10">CGMCC 1.12090</strain>
    </source>
</reference>
<comment type="pathway">
    <text evidence="1 7">Cell wall biogenesis; peptidoglycan biosynthesis.</text>
</comment>
<dbReference type="Gene3D" id="2.40.440.10">
    <property type="entry name" value="L,D-transpeptidase catalytic domain-like"/>
    <property type="match status" value="1"/>
</dbReference>
<dbReference type="Gene3D" id="1.10.101.10">
    <property type="entry name" value="PGBD-like superfamily/PGBD"/>
    <property type="match status" value="1"/>
</dbReference>
<keyword evidence="11" id="KW-1185">Reference proteome</keyword>
<dbReference type="PROSITE" id="PS51318">
    <property type="entry name" value="TAT"/>
    <property type="match status" value="1"/>
</dbReference>
<feature type="signal peptide" evidence="8">
    <location>
        <begin position="1"/>
        <end position="30"/>
    </location>
</feature>
<dbReference type="Proteomes" id="UP001169027">
    <property type="component" value="Unassembled WGS sequence"/>
</dbReference>
<dbReference type="InterPro" id="IPR002477">
    <property type="entry name" value="Peptidoglycan-bd-like"/>
</dbReference>
<dbReference type="InterPro" id="IPR036366">
    <property type="entry name" value="PGBDSf"/>
</dbReference>
<keyword evidence="6 7" id="KW-0961">Cell wall biogenesis/degradation</keyword>
<evidence type="ECO:0000256" key="8">
    <source>
        <dbReference type="SAM" id="SignalP"/>
    </source>
</evidence>
<keyword evidence="3" id="KW-0808">Transferase</keyword>
<keyword evidence="5 7" id="KW-0573">Peptidoglycan synthesis</keyword>
<feature type="active site" description="Nucleophile" evidence="7">
    <location>
        <position position="313"/>
    </location>
</feature>
<sequence>MTTSPRRSFLLAAACLGMVAAGAAPWRANAATPTTGAAALDRLNAADETPLLSQGSRGAAVMRAQILLDRAWFSPGEIDGSYGANMRRVVAAYQRSFGLAESGKVDAATWAALKADSAPLFTTHVLTDKDVAGPYAPTPKEMADRAKLKSMGYENLREALSEKYHMSPKALAELNRTAKFQAGDEIVVVNITGAADAGVVKAAKSIEIDKSEHMLFVLDGTGKPLAGFPISIGGPLDPLPLGRMKVINEVKDPTFTYDPSILKNAPADAVKVDVAAGPNNPIGNVWMGLSKPHWGIHGTPAPDRVGHEETNGCIHLTNWDAARLSQLAKAGFAVEVKA</sequence>
<dbReference type="EMBL" id="JAUKVY010000012">
    <property type="protein sequence ID" value="MDO1534140.1"/>
    <property type="molecule type" value="Genomic_DNA"/>
</dbReference>
<feature type="chain" id="PRO_5045370093" evidence="8">
    <location>
        <begin position="31"/>
        <end position="338"/>
    </location>
</feature>
<proteinExistence type="inferred from homology"/>
<dbReference type="InterPro" id="IPR038063">
    <property type="entry name" value="Transpep_catalytic_dom"/>
</dbReference>
<dbReference type="PROSITE" id="PS52029">
    <property type="entry name" value="LD_TPASE"/>
    <property type="match status" value="1"/>
</dbReference>
<dbReference type="SUPFAM" id="SSF141523">
    <property type="entry name" value="L,D-transpeptidase catalytic domain-like"/>
    <property type="match status" value="1"/>
</dbReference>
<protein>
    <submittedName>
        <fullName evidence="10">L,D-transpeptidase family protein</fullName>
    </submittedName>
</protein>
<dbReference type="CDD" id="cd16913">
    <property type="entry name" value="YkuD_like"/>
    <property type="match status" value="1"/>
</dbReference>
<evidence type="ECO:0000256" key="4">
    <source>
        <dbReference type="ARBA" id="ARBA00022960"/>
    </source>
</evidence>
<evidence type="ECO:0000313" key="10">
    <source>
        <dbReference type="EMBL" id="MDO1534140.1"/>
    </source>
</evidence>